<dbReference type="EMBL" id="LAZR01000230">
    <property type="protein sequence ID" value="KKN80472.1"/>
    <property type="molecule type" value="Genomic_DNA"/>
</dbReference>
<organism evidence="1">
    <name type="scientific">marine sediment metagenome</name>
    <dbReference type="NCBI Taxonomy" id="412755"/>
    <lineage>
        <taxon>unclassified sequences</taxon>
        <taxon>metagenomes</taxon>
        <taxon>ecological metagenomes</taxon>
    </lineage>
</organism>
<gene>
    <name evidence="1" type="ORF">LCGC14_0329170</name>
</gene>
<dbReference type="Pfam" id="PF14454">
    <property type="entry name" value="Prok_Ub"/>
    <property type="match status" value="1"/>
</dbReference>
<proteinExistence type="predicted"/>
<dbReference type="AlphaFoldDB" id="A0A0F9TZM7"/>
<dbReference type="InterPro" id="IPR032866">
    <property type="entry name" value="Prok_Ub"/>
</dbReference>
<reference evidence="1" key="1">
    <citation type="journal article" date="2015" name="Nature">
        <title>Complex archaea that bridge the gap between prokaryotes and eukaryotes.</title>
        <authorList>
            <person name="Spang A."/>
            <person name="Saw J.H."/>
            <person name="Jorgensen S.L."/>
            <person name="Zaremba-Niedzwiedzka K."/>
            <person name="Martijn J."/>
            <person name="Lind A.E."/>
            <person name="van Eijk R."/>
            <person name="Schleper C."/>
            <person name="Guy L."/>
            <person name="Ettema T.J."/>
        </authorList>
    </citation>
    <scope>NUCLEOTIDE SEQUENCE</scope>
</reference>
<accession>A0A0F9TZM7</accession>
<sequence length="69" mass="7762">MSKIKTLTRIFRSGSVQMPDPDPTMKPEQVRELYSANYQHLTNAVVEGPSTQGDYMVYEFVPAPVKTKG</sequence>
<dbReference type="InterPro" id="IPR022289">
    <property type="entry name" value="PRTRC_protein-C"/>
</dbReference>
<comment type="caution">
    <text evidence="1">The sequence shown here is derived from an EMBL/GenBank/DDBJ whole genome shotgun (WGS) entry which is preliminary data.</text>
</comment>
<evidence type="ECO:0000313" key="1">
    <source>
        <dbReference type="EMBL" id="KKN80472.1"/>
    </source>
</evidence>
<evidence type="ECO:0008006" key="2">
    <source>
        <dbReference type="Google" id="ProtNLM"/>
    </source>
</evidence>
<protein>
    <recommendedName>
        <fullName evidence="2">PRTRC system protein C</fullName>
    </recommendedName>
</protein>
<dbReference type="NCBIfam" id="TIGR03738">
    <property type="entry name" value="PRTRC_C"/>
    <property type="match status" value="1"/>
</dbReference>
<name>A0A0F9TZM7_9ZZZZ</name>